<evidence type="ECO:0000259" key="13">
    <source>
        <dbReference type="Pfam" id="PF00432"/>
    </source>
</evidence>
<evidence type="ECO:0000256" key="7">
    <source>
        <dbReference type="ARBA" id="ARBA00022679"/>
    </source>
</evidence>
<name>A0A7I8L8W8_SPIIN</name>
<organism evidence="14 15">
    <name type="scientific">Spirodela intermedia</name>
    <name type="common">Intermediate duckweed</name>
    <dbReference type="NCBI Taxonomy" id="51605"/>
    <lineage>
        <taxon>Eukaryota</taxon>
        <taxon>Viridiplantae</taxon>
        <taxon>Streptophyta</taxon>
        <taxon>Embryophyta</taxon>
        <taxon>Tracheophyta</taxon>
        <taxon>Spermatophyta</taxon>
        <taxon>Magnoliopsida</taxon>
        <taxon>Liliopsida</taxon>
        <taxon>Araceae</taxon>
        <taxon>Lemnoideae</taxon>
        <taxon>Spirodela</taxon>
    </lineage>
</organism>
<evidence type="ECO:0000256" key="2">
    <source>
        <dbReference type="ARBA" id="ARBA00001947"/>
    </source>
</evidence>
<dbReference type="EMBL" id="LR746275">
    <property type="protein sequence ID" value="CAA7406320.1"/>
    <property type="molecule type" value="Genomic_DNA"/>
</dbReference>
<keyword evidence="8" id="KW-0479">Metal-binding</keyword>
<comment type="cofactor">
    <cofactor evidence="1">
        <name>Mg(2+)</name>
        <dbReference type="ChEBI" id="CHEBI:18420"/>
    </cofactor>
</comment>
<evidence type="ECO:0000256" key="10">
    <source>
        <dbReference type="ARBA" id="ARBA00022833"/>
    </source>
</evidence>
<keyword evidence="9" id="KW-0677">Repeat</keyword>
<keyword evidence="15" id="KW-1185">Reference proteome</keyword>
<dbReference type="InterPro" id="IPR041960">
    <property type="entry name" value="GGTase_I_beta"/>
</dbReference>
<evidence type="ECO:0000256" key="5">
    <source>
        <dbReference type="ARBA" id="ARBA00020603"/>
    </source>
</evidence>
<dbReference type="AlphaFoldDB" id="A0A7I8L8W8"/>
<evidence type="ECO:0000256" key="4">
    <source>
        <dbReference type="ARBA" id="ARBA00012700"/>
    </source>
</evidence>
<dbReference type="PANTHER" id="PTHR11774">
    <property type="entry name" value="GERANYLGERANYL TRANSFERASE TYPE BETA SUBUNIT"/>
    <property type="match status" value="1"/>
</dbReference>
<keyword evidence="10" id="KW-0862">Zinc</keyword>
<dbReference type="GO" id="GO:0046872">
    <property type="term" value="F:metal ion binding"/>
    <property type="evidence" value="ECO:0007669"/>
    <property type="project" value="UniProtKB-KW"/>
</dbReference>
<dbReference type="Gene3D" id="1.50.10.20">
    <property type="match status" value="1"/>
</dbReference>
<evidence type="ECO:0000256" key="8">
    <source>
        <dbReference type="ARBA" id="ARBA00022723"/>
    </source>
</evidence>
<dbReference type="GO" id="GO:0004662">
    <property type="term" value="F:CAAX-protein geranylgeranyltransferase activity"/>
    <property type="evidence" value="ECO:0007669"/>
    <property type="project" value="UniProtKB-EC"/>
</dbReference>
<feature type="domain" description="Prenyltransferase alpha-alpha toroid" evidence="13">
    <location>
        <begin position="8"/>
        <end position="335"/>
    </location>
</feature>
<comment type="similarity">
    <text evidence="3">Belongs to the protein prenyltransferase subunit beta family.</text>
</comment>
<evidence type="ECO:0000256" key="6">
    <source>
        <dbReference type="ARBA" id="ARBA00022602"/>
    </source>
</evidence>
<dbReference type="Pfam" id="PF00432">
    <property type="entry name" value="Prenyltrans"/>
    <property type="match status" value="1"/>
</dbReference>
<gene>
    <name evidence="14" type="ORF">SI8410_12016998</name>
</gene>
<dbReference type="SUPFAM" id="SSF48239">
    <property type="entry name" value="Terpenoid cyclases/Protein prenyltransferases"/>
    <property type="match status" value="1"/>
</dbReference>
<sequence>MECTRGRFERDRHVRFMEMMLELLPSEYESQEINRLTLAYFVVCGLDILGALDRIDKDQVARWVLSFYSRSGTVEPGNCQFYGFHGSRTSQYPLDKQDLSFNASHLASTYCALAILKIIGYDFSNLDSNSISLSMKNLQQPDGSFIPIHFGAERDLRFVYCAAAISSMLNNWCGMDKEKATDYIIKCQSYDGGFGLVPGSESHGGATYCAVAALQLMGYIKANYISRSTGSSVVNVSALLEWALQRQAADGGFQGRPNKASDTCYAFWVVGVLRILGADQFLDKDALRSFLLSCQSEYGGFTKFPGSPPPDLYHSYYGLAAFSLLGEPGLAQLQVELGITALCGALT</sequence>
<keyword evidence="7" id="KW-0808">Transferase</keyword>
<dbReference type="GO" id="GO:0005953">
    <property type="term" value="C:CAAX-protein geranylgeranyltransferase complex"/>
    <property type="evidence" value="ECO:0007669"/>
    <property type="project" value="InterPro"/>
</dbReference>
<dbReference type="Proteomes" id="UP000663760">
    <property type="component" value="Chromosome 12"/>
</dbReference>
<accession>A0A7I8L8W8</accession>
<comment type="cofactor">
    <cofactor evidence="2">
        <name>Zn(2+)</name>
        <dbReference type="ChEBI" id="CHEBI:29105"/>
    </cofactor>
</comment>
<protein>
    <recommendedName>
        <fullName evidence="5">Geranylgeranyl transferase type-1 subunit beta</fullName>
        <ecNumber evidence="4">2.5.1.59</ecNumber>
    </recommendedName>
    <alternativeName>
        <fullName evidence="12">Geranylgeranyl transferase type I subunit beta</fullName>
    </alternativeName>
</protein>
<keyword evidence="6" id="KW-0637">Prenyltransferase</keyword>
<keyword evidence="11" id="KW-0460">Magnesium</keyword>
<reference evidence="14" key="1">
    <citation type="submission" date="2020-02" db="EMBL/GenBank/DDBJ databases">
        <authorList>
            <person name="Scholz U."/>
            <person name="Mascher M."/>
            <person name="Fiebig A."/>
        </authorList>
    </citation>
    <scope>NUCLEOTIDE SEQUENCE</scope>
</reference>
<evidence type="ECO:0000256" key="1">
    <source>
        <dbReference type="ARBA" id="ARBA00001946"/>
    </source>
</evidence>
<proteinExistence type="inferred from homology"/>
<evidence type="ECO:0000256" key="11">
    <source>
        <dbReference type="ARBA" id="ARBA00022842"/>
    </source>
</evidence>
<dbReference type="InterPro" id="IPR008930">
    <property type="entry name" value="Terpenoid_cyclase/PrenylTrfase"/>
</dbReference>
<dbReference type="InterPro" id="IPR001330">
    <property type="entry name" value="Prenyltrans"/>
</dbReference>
<dbReference type="InterPro" id="IPR045089">
    <property type="entry name" value="PGGT1B-like"/>
</dbReference>
<evidence type="ECO:0000256" key="3">
    <source>
        <dbReference type="ARBA" id="ARBA00010497"/>
    </source>
</evidence>
<evidence type="ECO:0000256" key="9">
    <source>
        <dbReference type="ARBA" id="ARBA00022737"/>
    </source>
</evidence>
<dbReference type="EC" id="2.5.1.59" evidence="4"/>
<dbReference type="OrthoDB" id="24893at2759"/>
<evidence type="ECO:0000313" key="14">
    <source>
        <dbReference type="EMBL" id="CAA7406320.1"/>
    </source>
</evidence>
<evidence type="ECO:0000313" key="15">
    <source>
        <dbReference type="Proteomes" id="UP000663760"/>
    </source>
</evidence>
<evidence type="ECO:0000256" key="12">
    <source>
        <dbReference type="ARBA" id="ARBA00031713"/>
    </source>
</evidence>
<dbReference type="CDD" id="cd02895">
    <property type="entry name" value="GGTase-I"/>
    <property type="match status" value="1"/>
</dbReference>
<dbReference type="PANTHER" id="PTHR11774:SF4">
    <property type="entry name" value="GERANYLGERANYL TRANSFERASE TYPE-1 SUBUNIT BETA"/>
    <property type="match status" value="1"/>
</dbReference>